<evidence type="ECO:0000259" key="2">
    <source>
        <dbReference type="Pfam" id="PF00296"/>
    </source>
</evidence>
<dbReference type="NCBIfam" id="TIGR03841">
    <property type="entry name" value="F420_Rv3093c"/>
    <property type="match status" value="1"/>
</dbReference>
<organism evidence="3 4">
    <name type="scientific">Cryptosporangium japonicum</name>
    <dbReference type="NCBI Taxonomy" id="80872"/>
    <lineage>
        <taxon>Bacteria</taxon>
        <taxon>Bacillati</taxon>
        <taxon>Actinomycetota</taxon>
        <taxon>Actinomycetes</taxon>
        <taxon>Cryptosporangiales</taxon>
        <taxon>Cryptosporangiaceae</taxon>
        <taxon>Cryptosporangium</taxon>
    </lineage>
</organism>
<dbReference type="InterPro" id="IPR036661">
    <property type="entry name" value="Luciferase-like_sf"/>
</dbReference>
<protein>
    <submittedName>
        <fullName evidence="3">LLM class F420-dependent oxidoreductase</fullName>
    </submittedName>
</protein>
<dbReference type="SUPFAM" id="SSF51679">
    <property type="entry name" value="Bacterial luciferase-like"/>
    <property type="match status" value="1"/>
</dbReference>
<keyword evidence="4" id="KW-1185">Reference proteome</keyword>
<evidence type="ECO:0000313" key="3">
    <source>
        <dbReference type="EMBL" id="GAA0260198.1"/>
    </source>
</evidence>
<dbReference type="InterPro" id="IPR011251">
    <property type="entry name" value="Luciferase-like_dom"/>
</dbReference>
<evidence type="ECO:0000256" key="1">
    <source>
        <dbReference type="ARBA" id="ARBA00023002"/>
    </source>
</evidence>
<accession>A0ABP3EDN9</accession>
<sequence>MPLDSVALHRHREVIEAVAELGFTDVWSAETAGSDAFGPLALFSTWSSSLRFGTAVVPVQTRGPALIAMSAATLADAAPGRFALGIGASSPAIVESWNGIPFEQPYQRVRDTLRFLRRALAGEKIDEKFETFTVRGFRLARVPEVTPPILLAALRPGMLRLAGQEADGVILNWLAATDVPTALAEVGADTEVAARIFVCPTTDRGYVGALGRRLISSYLTVPAYRAQHEWLGRGDALGPMWDAWSAGERAAANAAIPDEVVDALIVHGTPDECRAHLRAYADAGVTTPIAALLPTPDMTTPEGLLAAVRAVSPA</sequence>
<dbReference type="InterPro" id="IPR050564">
    <property type="entry name" value="F420-G6PD/mer"/>
</dbReference>
<feature type="domain" description="Luciferase-like" evidence="2">
    <location>
        <begin position="7"/>
        <end position="286"/>
    </location>
</feature>
<name>A0ABP3EDN9_9ACTN</name>
<dbReference type="Proteomes" id="UP001500967">
    <property type="component" value="Unassembled WGS sequence"/>
</dbReference>
<dbReference type="EMBL" id="BAAAGX010000020">
    <property type="protein sequence ID" value="GAA0260198.1"/>
    <property type="molecule type" value="Genomic_DNA"/>
</dbReference>
<evidence type="ECO:0000313" key="4">
    <source>
        <dbReference type="Proteomes" id="UP001500967"/>
    </source>
</evidence>
<proteinExistence type="predicted"/>
<dbReference type="PANTHER" id="PTHR43244">
    <property type="match status" value="1"/>
</dbReference>
<keyword evidence="1" id="KW-0560">Oxidoreductase</keyword>
<reference evidence="4" key="1">
    <citation type="journal article" date="2019" name="Int. J. Syst. Evol. Microbiol.">
        <title>The Global Catalogue of Microorganisms (GCM) 10K type strain sequencing project: providing services to taxonomists for standard genome sequencing and annotation.</title>
        <authorList>
            <consortium name="The Broad Institute Genomics Platform"/>
            <consortium name="The Broad Institute Genome Sequencing Center for Infectious Disease"/>
            <person name="Wu L."/>
            <person name="Ma J."/>
        </authorList>
    </citation>
    <scope>NUCLEOTIDE SEQUENCE [LARGE SCALE GENOMIC DNA]</scope>
    <source>
        <strain evidence="4">JCM 10425</strain>
    </source>
</reference>
<dbReference type="CDD" id="cd01097">
    <property type="entry name" value="Tetrahydromethanopterin_reductase"/>
    <property type="match status" value="1"/>
</dbReference>
<dbReference type="Gene3D" id="3.20.20.30">
    <property type="entry name" value="Luciferase-like domain"/>
    <property type="match status" value="1"/>
</dbReference>
<gene>
    <name evidence="3" type="ORF">GCM10009539_52040</name>
</gene>
<dbReference type="PANTHER" id="PTHR43244:SF1">
    <property type="entry name" value="5,10-METHYLENETETRAHYDROMETHANOPTERIN REDUCTASE"/>
    <property type="match status" value="1"/>
</dbReference>
<dbReference type="InterPro" id="IPR022526">
    <property type="entry name" value="F420_Rv3093c"/>
</dbReference>
<comment type="caution">
    <text evidence="3">The sequence shown here is derived from an EMBL/GenBank/DDBJ whole genome shotgun (WGS) entry which is preliminary data.</text>
</comment>
<dbReference type="Pfam" id="PF00296">
    <property type="entry name" value="Bac_luciferase"/>
    <property type="match status" value="1"/>
</dbReference>